<proteinExistence type="predicted"/>
<name>A0A6C0KBY4_9ZZZZ</name>
<accession>A0A6C0KBY4</accession>
<dbReference type="EMBL" id="MN740845">
    <property type="protein sequence ID" value="QHU14701.1"/>
    <property type="molecule type" value="Genomic_DNA"/>
</dbReference>
<organism evidence="1">
    <name type="scientific">viral metagenome</name>
    <dbReference type="NCBI Taxonomy" id="1070528"/>
    <lineage>
        <taxon>unclassified sequences</taxon>
        <taxon>metagenomes</taxon>
        <taxon>organismal metagenomes</taxon>
    </lineage>
</organism>
<protein>
    <submittedName>
        <fullName evidence="1">Uncharacterized protein</fullName>
    </submittedName>
</protein>
<reference evidence="1" key="1">
    <citation type="journal article" date="2020" name="Nature">
        <title>Giant virus diversity and host interactions through global metagenomics.</title>
        <authorList>
            <person name="Schulz F."/>
            <person name="Roux S."/>
            <person name="Paez-Espino D."/>
            <person name="Jungbluth S."/>
            <person name="Walsh D.A."/>
            <person name="Denef V.J."/>
            <person name="McMahon K.D."/>
            <person name="Konstantinidis K.T."/>
            <person name="Eloe-Fadrosh E.A."/>
            <person name="Kyrpides N.C."/>
            <person name="Woyke T."/>
        </authorList>
    </citation>
    <scope>NUCLEOTIDE SEQUENCE</scope>
    <source>
        <strain evidence="1">GVMAG-S-1102113-126</strain>
    </source>
</reference>
<evidence type="ECO:0000313" key="1">
    <source>
        <dbReference type="EMBL" id="QHU14701.1"/>
    </source>
</evidence>
<sequence>MERNYTDFNSSEFTIGNLKEKKSKKYLTIDLGRNFQTPLVSTMEAIDFDDKTINSVFLKIDPKERKSKKFISYMKQFDNYLQEAVALSLYDGEPPSDFEERMNTTISSKGNMKVFLSRSKANKELTLKLVDKDNTVQDIDMLAAETSLIGIILCTKIIISNDEIYPQWEITIAAPKEKKTKSVPCIIHDDSDSSDDEYCE</sequence>
<dbReference type="AlphaFoldDB" id="A0A6C0KBY4"/>